<dbReference type="InterPro" id="IPR011006">
    <property type="entry name" value="CheY-like_superfamily"/>
</dbReference>
<dbReference type="InterPro" id="IPR001789">
    <property type="entry name" value="Sig_transdc_resp-reg_receiver"/>
</dbReference>
<dbReference type="Proteomes" id="UP001501333">
    <property type="component" value="Unassembled WGS sequence"/>
</dbReference>
<name>A0ABP7YG85_9FLAO</name>
<evidence type="ECO:0000259" key="2">
    <source>
        <dbReference type="PROSITE" id="PS50110"/>
    </source>
</evidence>
<organism evidence="3 4">
    <name type="scientific">Flavobacterium chungbukense</name>
    <dbReference type="NCBI Taxonomy" id="877464"/>
    <lineage>
        <taxon>Bacteria</taxon>
        <taxon>Pseudomonadati</taxon>
        <taxon>Bacteroidota</taxon>
        <taxon>Flavobacteriia</taxon>
        <taxon>Flavobacteriales</taxon>
        <taxon>Flavobacteriaceae</taxon>
        <taxon>Flavobacterium</taxon>
    </lineage>
</organism>
<reference evidence="4" key="1">
    <citation type="journal article" date="2019" name="Int. J. Syst. Evol. Microbiol.">
        <title>The Global Catalogue of Microorganisms (GCM) 10K type strain sequencing project: providing services to taxonomists for standard genome sequencing and annotation.</title>
        <authorList>
            <consortium name="The Broad Institute Genomics Platform"/>
            <consortium name="The Broad Institute Genome Sequencing Center for Infectious Disease"/>
            <person name="Wu L."/>
            <person name="Ma J."/>
        </authorList>
    </citation>
    <scope>NUCLEOTIDE SEQUENCE [LARGE SCALE GENOMIC DNA]</scope>
    <source>
        <strain evidence="4">JCM 17386</strain>
    </source>
</reference>
<dbReference type="PROSITE" id="PS50110">
    <property type="entry name" value="RESPONSE_REGULATORY"/>
    <property type="match status" value="1"/>
</dbReference>
<sequence length="80" mass="9383">MPKLSGVELRNKVHENEDLRLKSIPYLFFTTTAQQEHVIDAYSKSIQGFFVKPSEYSEIKEIVKTIVEYWLKCVSPNYVK</sequence>
<evidence type="ECO:0000313" key="3">
    <source>
        <dbReference type="EMBL" id="GAA4134797.1"/>
    </source>
</evidence>
<comment type="caution">
    <text evidence="1">Lacks conserved residue(s) required for the propagation of feature annotation.</text>
</comment>
<dbReference type="EMBL" id="BAABAO010000013">
    <property type="protein sequence ID" value="GAA4134797.1"/>
    <property type="molecule type" value="Genomic_DNA"/>
</dbReference>
<keyword evidence="4" id="KW-1185">Reference proteome</keyword>
<accession>A0ABP7YG85</accession>
<comment type="caution">
    <text evidence="3">The sequence shown here is derived from an EMBL/GenBank/DDBJ whole genome shotgun (WGS) entry which is preliminary data.</text>
</comment>
<dbReference type="SUPFAM" id="SSF52172">
    <property type="entry name" value="CheY-like"/>
    <property type="match status" value="1"/>
</dbReference>
<proteinExistence type="predicted"/>
<evidence type="ECO:0000313" key="4">
    <source>
        <dbReference type="Proteomes" id="UP001501333"/>
    </source>
</evidence>
<gene>
    <name evidence="3" type="ORF">GCM10022250_29640</name>
</gene>
<feature type="domain" description="Response regulatory" evidence="2">
    <location>
        <begin position="1"/>
        <end position="67"/>
    </location>
</feature>
<evidence type="ECO:0000256" key="1">
    <source>
        <dbReference type="PROSITE-ProRule" id="PRU00169"/>
    </source>
</evidence>
<dbReference type="Gene3D" id="3.40.50.2300">
    <property type="match status" value="1"/>
</dbReference>
<protein>
    <recommendedName>
        <fullName evidence="2">Response regulatory domain-containing protein</fullName>
    </recommendedName>
</protein>